<name>A0A455SY64_9CHLR</name>
<reference evidence="1" key="1">
    <citation type="submission" date="2018-12" db="EMBL/GenBank/DDBJ databases">
        <title>Novel natural products biosynthetic potential of the class Ktedonobacteria.</title>
        <authorList>
            <person name="Zheng Y."/>
            <person name="Saitou A."/>
            <person name="Wang C.M."/>
            <person name="Toyoda A."/>
            <person name="Minakuchi Y."/>
            <person name="Sekiguchi Y."/>
            <person name="Ueda K."/>
            <person name="Takano H."/>
            <person name="Sakai Y."/>
            <person name="Yokota A."/>
            <person name="Yabe S."/>
        </authorList>
    </citation>
    <scope>NUCLEOTIDE SEQUENCE</scope>
    <source>
        <strain evidence="1">A3-2</strain>
    </source>
</reference>
<gene>
    <name evidence="1" type="ORF">KTA_14960</name>
</gene>
<protein>
    <submittedName>
        <fullName evidence="1">Uncharacterized protein</fullName>
    </submittedName>
</protein>
<evidence type="ECO:0000313" key="1">
    <source>
        <dbReference type="EMBL" id="BBH93297.1"/>
    </source>
</evidence>
<organism evidence="1">
    <name type="scientific">Thermogemmatispora argillosa</name>
    <dbReference type="NCBI Taxonomy" id="2045280"/>
    <lineage>
        <taxon>Bacteria</taxon>
        <taxon>Bacillati</taxon>
        <taxon>Chloroflexota</taxon>
        <taxon>Ktedonobacteria</taxon>
        <taxon>Thermogemmatisporales</taxon>
        <taxon>Thermogemmatisporaceae</taxon>
        <taxon>Thermogemmatispora</taxon>
    </lineage>
</organism>
<sequence>MFIQSLVGQRVRYYLPGLRPGIWSGRVLAADEKTARLRITLEEPGYEVEIPLHALRSIYDPERQIWKDLPFPERKTG</sequence>
<proteinExistence type="predicted"/>
<dbReference type="AlphaFoldDB" id="A0A455SY64"/>
<dbReference type="EMBL" id="AP019377">
    <property type="protein sequence ID" value="BBH93297.1"/>
    <property type="molecule type" value="Genomic_DNA"/>
</dbReference>
<accession>A0A455SY64</accession>